<organism evidence="2 3">
    <name type="scientific">Methanobrevibacter smithii</name>
    <dbReference type="NCBI Taxonomy" id="2173"/>
    <lineage>
        <taxon>Archaea</taxon>
        <taxon>Methanobacteriati</taxon>
        <taxon>Methanobacteriota</taxon>
        <taxon>Methanomada group</taxon>
        <taxon>Methanobacteria</taxon>
        <taxon>Methanobacteriales</taxon>
        <taxon>Methanobacteriaceae</taxon>
        <taxon>Methanobrevibacter</taxon>
    </lineage>
</organism>
<protein>
    <recommendedName>
        <fullName evidence="4">Class III signal peptide-containing protein</fullName>
    </recommendedName>
</protein>
<feature type="transmembrane region" description="Helical" evidence="1">
    <location>
        <begin position="12"/>
        <end position="36"/>
    </location>
</feature>
<reference evidence="2 3" key="1">
    <citation type="submission" date="2016-10" db="EMBL/GenBank/DDBJ databases">
        <authorList>
            <person name="Varghese N."/>
        </authorList>
    </citation>
    <scope>NUCLEOTIDE SEQUENCE [LARGE SCALE GENOMIC DNA]</scope>
    <source>
        <strain evidence="2 3">KB11</strain>
    </source>
</reference>
<evidence type="ECO:0000313" key="3">
    <source>
        <dbReference type="Proteomes" id="UP000232133"/>
    </source>
</evidence>
<dbReference type="AlphaFoldDB" id="A0A2H4U612"/>
<sequence>MLKENNGQIAVEYLFIFTIALIILTIFTLPLASLAIDKTTDVSDAVNVKSQMYKIAGGINQVYGEGHGARQTVNLEMDQSINVNIYKKHLSVSVKFNDGSSKLIRVNHDADDVSGVLNLNKGRNTLVIEWPEDSENIFISKK</sequence>
<dbReference type="GeneID" id="35118398"/>
<dbReference type="Pfam" id="PF04021">
    <property type="entry name" value="Class_IIIsignal"/>
    <property type="match status" value="1"/>
</dbReference>
<accession>A0A2H4U612</accession>
<dbReference type="EMBL" id="CP017803">
    <property type="protein sequence ID" value="ATZ59533.1"/>
    <property type="molecule type" value="Genomic_DNA"/>
</dbReference>
<evidence type="ECO:0000313" key="2">
    <source>
        <dbReference type="EMBL" id="ATZ59533.1"/>
    </source>
</evidence>
<keyword evidence="1" id="KW-0812">Transmembrane</keyword>
<dbReference type="Proteomes" id="UP000232133">
    <property type="component" value="Chromosome"/>
</dbReference>
<evidence type="ECO:0008006" key="4">
    <source>
        <dbReference type="Google" id="ProtNLM"/>
    </source>
</evidence>
<dbReference type="InterPro" id="IPR007166">
    <property type="entry name" value="Class3_signal_pept_motif"/>
</dbReference>
<dbReference type="RefSeq" id="WP_100815363.1">
    <property type="nucleotide sequence ID" value="NZ_CAYARS010000003.1"/>
</dbReference>
<proteinExistence type="predicted"/>
<name>A0A2H4U612_METSM</name>
<keyword evidence="1" id="KW-1133">Transmembrane helix</keyword>
<gene>
    <name evidence="2" type="ORF">BK798_03445</name>
</gene>
<evidence type="ECO:0000256" key="1">
    <source>
        <dbReference type="SAM" id="Phobius"/>
    </source>
</evidence>
<keyword evidence="1" id="KW-0472">Membrane</keyword>